<comment type="caution">
    <text evidence="1">The sequence shown here is derived from an EMBL/GenBank/DDBJ whole genome shotgun (WGS) entry which is preliminary data.</text>
</comment>
<proteinExistence type="predicted"/>
<protein>
    <submittedName>
        <fullName evidence="1">Uncharacterized protein</fullName>
    </submittedName>
</protein>
<keyword evidence="2" id="KW-1185">Reference proteome</keyword>
<dbReference type="Proteomes" id="UP001148018">
    <property type="component" value="Unassembled WGS sequence"/>
</dbReference>
<reference evidence="1" key="1">
    <citation type="submission" date="2022-07" db="EMBL/GenBank/DDBJ databases">
        <title>Chromosome-level genome of Muraenolepis orangiensis.</title>
        <authorList>
            <person name="Kim J."/>
        </authorList>
    </citation>
    <scope>NUCLEOTIDE SEQUENCE</scope>
    <source>
        <strain evidence="1">KU_S4_2022</strain>
        <tissue evidence="1">Muscle</tissue>
    </source>
</reference>
<dbReference type="AlphaFoldDB" id="A0A9Q0IJE8"/>
<organism evidence="1 2">
    <name type="scientific">Muraenolepis orangiensis</name>
    <name type="common">Patagonian moray cod</name>
    <dbReference type="NCBI Taxonomy" id="630683"/>
    <lineage>
        <taxon>Eukaryota</taxon>
        <taxon>Metazoa</taxon>
        <taxon>Chordata</taxon>
        <taxon>Craniata</taxon>
        <taxon>Vertebrata</taxon>
        <taxon>Euteleostomi</taxon>
        <taxon>Actinopterygii</taxon>
        <taxon>Neopterygii</taxon>
        <taxon>Teleostei</taxon>
        <taxon>Neoteleostei</taxon>
        <taxon>Acanthomorphata</taxon>
        <taxon>Zeiogadaria</taxon>
        <taxon>Gadariae</taxon>
        <taxon>Gadiformes</taxon>
        <taxon>Muraenolepidoidei</taxon>
        <taxon>Muraenolepididae</taxon>
        <taxon>Muraenolepis</taxon>
    </lineage>
</organism>
<evidence type="ECO:0000313" key="2">
    <source>
        <dbReference type="Proteomes" id="UP001148018"/>
    </source>
</evidence>
<evidence type="ECO:0000313" key="1">
    <source>
        <dbReference type="EMBL" id="KAJ3600160.1"/>
    </source>
</evidence>
<accession>A0A9Q0IJE8</accession>
<name>A0A9Q0IJE8_9TELE</name>
<dbReference type="EMBL" id="JANIIK010000048">
    <property type="protein sequence ID" value="KAJ3600160.1"/>
    <property type="molecule type" value="Genomic_DNA"/>
</dbReference>
<gene>
    <name evidence="1" type="ORF">NHX12_034110</name>
</gene>
<sequence>MVPHSKTSGHIREIMKNIRLLVTTTANVEDFKRKSIMKDSFMTKKSNMRSLHDDIQGFTMNLKTNACY</sequence>